<dbReference type="SUPFAM" id="SSF50630">
    <property type="entry name" value="Acid proteases"/>
    <property type="match status" value="1"/>
</dbReference>
<keyword evidence="1" id="KW-0732">Signal</keyword>
<dbReference type="Proteomes" id="UP001302072">
    <property type="component" value="Chromosome"/>
</dbReference>
<protein>
    <submittedName>
        <fullName evidence="2">Retropepsin-like aspartic protease</fullName>
    </submittedName>
</protein>
<keyword evidence="3" id="KW-1185">Reference proteome</keyword>
<dbReference type="CDD" id="cd05483">
    <property type="entry name" value="retropepsin_like_bacteria"/>
    <property type="match status" value="1"/>
</dbReference>
<evidence type="ECO:0000313" key="2">
    <source>
        <dbReference type="EMBL" id="WNH51125.1"/>
    </source>
</evidence>
<sequence length="303" mass="32036">MKQRARPFASCLLTALIAATLAPSASARDVVAEDSDGITLAVMQGNRNTLERVGKSKGPARLAARAGYYRVRGDLQQSNKWADACIADAGVKAAPAQGVMYLCRSLRAGNQLLAGDIAGWAKEMLLARGIFQQHIAPTLPPGDEVATLSRLNFEEFLTVPESGVLDAPVAPGTRFPVSDRAGVPVIRGKIEGGNDGKKRNIETDFIVDTGASRSHLSRKAALAMGLTVTDGFGYDSTKPDHPVNIGLASPVDVRLGEIVLRNVSFTVTDDIPAVILGLDLLQRLGPFALKAGQLETLSSVPQT</sequence>
<dbReference type="RefSeq" id="WP_311190384.1">
    <property type="nucleotide sequence ID" value="NZ_CP115541.1"/>
</dbReference>
<proteinExistence type="predicted"/>
<gene>
    <name evidence="2" type="ORF">PDM29_12175</name>
</gene>
<organism evidence="2 3">
    <name type="scientific">Stenotrophomonas oahuensis</name>
    <dbReference type="NCBI Taxonomy" id="3003271"/>
    <lineage>
        <taxon>Bacteria</taxon>
        <taxon>Pseudomonadati</taxon>
        <taxon>Pseudomonadota</taxon>
        <taxon>Gammaproteobacteria</taxon>
        <taxon>Lysobacterales</taxon>
        <taxon>Lysobacteraceae</taxon>
        <taxon>Stenotrophomonas</taxon>
    </lineage>
</organism>
<accession>A0ABY9YKY3</accession>
<dbReference type="InterPro" id="IPR021109">
    <property type="entry name" value="Peptidase_aspartic_dom_sf"/>
</dbReference>
<evidence type="ECO:0000256" key="1">
    <source>
        <dbReference type="SAM" id="SignalP"/>
    </source>
</evidence>
<feature type="signal peptide" evidence="1">
    <location>
        <begin position="1"/>
        <end position="27"/>
    </location>
</feature>
<reference evidence="2 3" key="1">
    <citation type="submission" date="2022-12" db="EMBL/GenBank/DDBJ databases">
        <title>Two new species, Stenotrophomonas aracearum and Stenotrophomonas oahuensis, isolated from Anthurium (Araceae family) in Hawaii.</title>
        <authorList>
            <person name="Chunag S.C."/>
            <person name="Dobhal S."/>
            <person name="Alvarez A."/>
            <person name="Arif M."/>
        </authorList>
    </citation>
    <scope>NUCLEOTIDE SEQUENCE [LARGE SCALE GENOMIC DNA]</scope>
    <source>
        <strain evidence="2 3">A5586</strain>
    </source>
</reference>
<dbReference type="EMBL" id="CP115541">
    <property type="protein sequence ID" value="WNH51125.1"/>
    <property type="molecule type" value="Genomic_DNA"/>
</dbReference>
<evidence type="ECO:0000313" key="3">
    <source>
        <dbReference type="Proteomes" id="UP001302072"/>
    </source>
</evidence>
<feature type="chain" id="PRO_5046095039" evidence="1">
    <location>
        <begin position="28"/>
        <end position="303"/>
    </location>
</feature>
<dbReference type="InterPro" id="IPR034122">
    <property type="entry name" value="Retropepsin-like_bacterial"/>
</dbReference>
<dbReference type="Gene3D" id="2.40.70.10">
    <property type="entry name" value="Acid Proteases"/>
    <property type="match status" value="1"/>
</dbReference>
<dbReference type="Pfam" id="PF13975">
    <property type="entry name" value="gag-asp_proteas"/>
    <property type="match status" value="1"/>
</dbReference>
<name>A0ABY9YKY3_9GAMM</name>